<keyword evidence="2" id="KW-0949">S-adenosyl-L-methionine</keyword>
<evidence type="ECO:0000256" key="3">
    <source>
        <dbReference type="ARBA" id="ARBA00022723"/>
    </source>
</evidence>
<dbReference type="PANTHER" id="PTHR11228:SF7">
    <property type="entry name" value="PQQA PEPTIDE CYCLASE"/>
    <property type="match status" value="1"/>
</dbReference>
<proteinExistence type="predicted"/>
<keyword evidence="4" id="KW-0408">Iron</keyword>
<accession>A0A212ITS8</accession>
<name>A0A212ITS8_9PROT</name>
<dbReference type="AlphaFoldDB" id="A0A212ITS8"/>
<dbReference type="SUPFAM" id="SSF102114">
    <property type="entry name" value="Radical SAM enzymes"/>
    <property type="match status" value="1"/>
</dbReference>
<sequence>MKLLVVWATTRCQLRCRYCYMSAGACAAADLDPAEFDRAAETLGLSPFGEVQIAGGEPLLACDVVEAVARRARALGVRRIGVQTNGLRIDGRFVAMAKDLGLAVGVSLDGPPAINDRVRGRTAEVLAGLGRLEAAGIPFGVTAVVCRETVATLPDLVLILAGFRHARSLGLDILRPAGRATEADLPSPDSLGVAFAALVERLDWINRRRARPVRLRELGFSECGAQAAYCPTEAGEGAVLAPGGAIYPCASLVGRPEFACGTAADPDLAKLRRGLRPDRSGCAACVLSRCRGRCPSRTMLSPRAAALDCVLREAASRIVRHASIT</sequence>
<keyword evidence="5" id="KW-0411">Iron-sulfur</keyword>
<dbReference type="Gene3D" id="3.20.20.70">
    <property type="entry name" value="Aldolase class I"/>
    <property type="match status" value="1"/>
</dbReference>
<comment type="cofactor">
    <cofactor evidence="1">
        <name>[4Fe-4S] cluster</name>
        <dbReference type="ChEBI" id="CHEBI:49883"/>
    </cofactor>
</comment>
<evidence type="ECO:0000313" key="7">
    <source>
        <dbReference type="EMBL" id="SBV90577.1"/>
    </source>
</evidence>
<dbReference type="EMBL" id="FLUO01000001">
    <property type="protein sequence ID" value="SBV90577.1"/>
    <property type="molecule type" value="Genomic_DNA"/>
</dbReference>
<reference evidence="7" key="1">
    <citation type="submission" date="2016-04" db="EMBL/GenBank/DDBJ databases">
        <authorList>
            <person name="Evans L.H."/>
            <person name="Alamgir A."/>
            <person name="Owens N."/>
            <person name="Weber N.D."/>
            <person name="Virtaneva K."/>
            <person name="Barbian K."/>
            <person name="Babar A."/>
            <person name="Rosenke K."/>
        </authorList>
    </citation>
    <scope>NUCLEOTIDE SEQUENCE</scope>
    <source>
        <strain evidence="7">86</strain>
    </source>
</reference>
<protein>
    <submittedName>
        <fullName evidence="7">Radical SAM domain protein</fullName>
    </submittedName>
</protein>
<feature type="domain" description="Radical SAM core" evidence="6">
    <location>
        <begin position="1"/>
        <end position="211"/>
    </location>
</feature>
<dbReference type="SFLD" id="SFLDS00029">
    <property type="entry name" value="Radical_SAM"/>
    <property type="match status" value="1"/>
</dbReference>
<organism evidence="7">
    <name type="scientific">uncultured Alphaproteobacteria bacterium</name>
    <dbReference type="NCBI Taxonomy" id="91750"/>
    <lineage>
        <taxon>Bacteria</taxon>
        <taxon>Pseudomonadati</taxon>
        <taxon>Pseudomonadota</taxon>
        <taxon>Alphaproteobacteria</taxon>
        <taxon>environmental samples</taxon>
    </lineage>
</organism>
<evidence type="ECO:0000256" key="5">
    <source>
        <dbReference type="ARBA" id="ARBA00023014"/>
    </source>
</evidence>
<evidence type="ECO:0000256" key="2">
    <source>
        <dbReference type="ARBA" id="ARBA00022691"/>
    </source>
</evidence>
<dbReference type="Pfam" id="PF04055">
    <property type="entry name" value="Radical_SAM"/>
    <property type="match status" value="1"/>
</dbReference>
<evidence type="ECO:0000256" key="1">
    <source>
        <dbReference type="ARBA" id="ARBA00001966"/>
    </source>
</evidence>
<evidence type="ECO:0000256" key="4">
    <source>
        <dbReference type="ARBA" id="ARBA00023004"/>
    </source>
</evidence>
<dbReference type="GO" id="GO:0051536">
    <property type="term" value="F:iron-sulfur cluster binding"/>
    <property type="evidence" value="ECO:0007669"/>
    <property type="project" value="UniProtKB-KW"/>
</dbReference>
<dbReference type="InterPro" id="IPR058240">
    <property type="entry name" value="rSAM_sf"/>
</dbReference>
<dbReference type="PROSITE" id="PS51918">
    <property type="entry name" value="RADICAL_SAM"/>
    <property type="match status" value="1"/>
</dbReference>
<dbReference type="InterPro" id="IPR007197">
    <property type="entry name" value="rSAM"/>
</dbReference>
<dbReference type="GO" id="GO:0046872">
    <property type="term" value="F:metal ion binding"/>
    <property type="evidence" value="ECO:0007669"/>
    <property type="project" value="UniProtKB-KW"/>
</dbReference>
<evidence type="ECO:0000259" key="6">
    <source>
        <dbReference type="PROSITE" id="PS51918"/>
    </source>
</evidence>
<dbReference type="CDD" id="cd01335">
    <property type="entry name" value="Radical_SAM"/>
    <property type="match status" value="1"/>
</dbReference>
<dbReference type="SFLD" id="SFLDG01067">
    <property type="entry name" value="SPASM/twitch_domain_containing"/>
    <property type="match status" value="1"/>
</dbReference>
<dbReference type="PANTHER" id="PTHR11228">
    <property type="entry name" value="RADICAL SAM DOMAIN PROTEIN"/>
    <property type="match status" value="1"/>
</dbReference>
<dbReference type="InterPro" id="IPR013785">
    <property type="entry name" value="Aldolase_TIM"/>
</dbReference>
<keyword evidence="3" id="KW-0479">Metal-binding</keyword>
<dbReference type="InterPro" id="IPR050377">
    <property type="entry name" value="Radical_SAM_PqqE_MftC-like"/>
</dbReference>
<dbReference type="GO" id="GO:0003824">
    <property type="term" value="F:catalytic activity"/>
    <property type="evidence" value="ECO:0007669"/>
    <property type="project" value="InterPro"/>
</dbReference>
<gene>
    <name evidence="7" type="ORF">KL86APRO_10016</name>
</gene>